<feature type="transmembrane region" description="Helical" evidence="1">
    <location>
        <begin position="698"/>
        <end position="721"/>
    </location>
</feature>
<name>A0A2R4T9I1_9ACTN</name>
<dbReference type="Proteomes" id="UP000244201">
    <property type="component" value="Chromosome"/>
</dbReference>
<dbReference type="RefSeq" id="WP_108153077.1">
    <property type="nucleotide sequence ID" value="NZ_CP026304.1"/>
</dbReference>
<evidence type="ECO:0000313" key="3">
    <source>
        <dbReference type="Proteomes" id="UP000244201"/>
    </source>
</evidence>
<proteinExistence type="predicted"/>
<evidence type="ECO:0000256" key="1">
    <source>
        <dbReference type="SAM" id="Phobius"/>
    </source>
</evidence>
<gene>
    <name evidence="2" type="ORF">SLUN_29850</name>
</gene>
<keyword evidence="1" id="KW-0472">Membrane</keyword>
<sequence>MQWGAVLAVAKAEWRSRWRGSLVIGLIFGLIGGCVMAIITVTQRTDSAFPRLVAAVHRPDAVTHVVGAQDALLQQVASLPGVEESWAPHIWVGRLDSGPLTYLSVMAGPGRPADLVRPVLLEGREPREGSPHEVLLSEDYARASGVSAGSTIDMTLLTGQQVARFGVGFGKPAGPRVRLHVVGIGRMPLWGSDAGTAIATPAFADRYVSSSAGHVSFLRLAPGDEPRRDFDRAFTALAAANPAPPELAELGPLQVRYPTATEDPLVAPVRRVLVAGLTMSAGVTAVAALLITTQALNRRHAQSLTAHRVEAALGMTRLERAVARTAAALPSAAVAGSTSTATGLAAGLLEPLGALRAFEPTPGYLPNPGIALIGGTSIALIHLALSGATAAAVLRSTPAGDATPRRGPWLPLVRRSPVLLAGLRMAWGPGQGRGTGMANQVLGLAAVVTLSVAVSTFSTSLDRLVSTPSRYGAPADISLMDAKAPDVARLATDARVAAIDVVSIGEVVLGGDMVRAYAYRPVSGAREVTVISGRRPAAADEVALGPRLADQLQARKRDGRLVVTLADGSTATLRVVGVITNQPTDASERLGASAVFSPSGLDRVAVTPPRQDARITAEPGQLEALRASMERNLEIYGAETPQEITTLDGLRPLLGFLTGVMASGVVVAVTHSLWQTRRRSRRATAVARALGFTPVRVGALRVTMAAALVAPALALGVPMGLGLGRLVWWEVATASGVEGDVLLPGAWVAAAAAAVLVASIVLPTAWTRREDRAVAAELRAE</sequence>
<accession>A0A2R4T9I1</accession>
<organism evidence="2 3">
    <name type="scientific">Streptomyces lunaelactis</name>
    <dbReference type="NCBI Taxonomy" id="1535768"/>
    <lineage>
        <taxon>Bacteria</taxon>
        <taxon>Bacillati</taxon>
        <taxon>Actinomycetota</taxon>
        <taxon>Actinomycetes</taxon>
        <taxon>Kitasatosporales</taxon>
        <taxon>Streptomycetaceae</taxon>
        <taxon>Streptomyces</taxon>
    </lineage>
</organism>
<dbReference type="AlphaFoldDB" id="A0A2R4T9I1"/>
<dbReference type="GeneID" id="55659457"/>
<feature type="transmembrane region" description="Helical" evidence="1">
    <location>
        <begin position="741"/>
        <end position="762"/>
    </location>
</feature>
<feature type="transmembrane region" description="Helical" evidence="1">
    <location>
        <begin position="653"/>
        <end position="674"/>
    </location>
</feature>
<keyword evidence="3" id="KW-1185">Reference proteome</keyword>
<keyword evidence="1" id="KW-0812">Transmembrane</keyword>
<reference evidence="2 3" key="1">
    <citation type="submission" date="2018-01" db="EMBL/GenBank/DDBJ databases">
        <title>Complete genome sequence of Streptomyces lunaelactis MM109T, a Ferroverdin A producer isolated from cave moonmilk deposits.</title>
        <authorList>
            <person name="Naome A."/>
            <person name="Martinet L."/>
            <person name="Maciejewska M."/>
            <person name="Anderssen S."/>
            <person name="Adam D."/>
            <person name="Tenconi E."/>
            <person name="Deflandre B."/>
            <person name="Arguelles-Arias A."/>
            <person name="Calusinska M."/>
            <person name="Copieters W."/>
            <person name="Karim L."/>
            <person name="Hanikenne M."/>
            <person name="Baurain D."/>
            <person name="van Wezel G."/>
            <person name="Smargiasso N."/>
            <person name="de Pauw E."/>
            <person name="Delfosse P."/>
            <person name="Rigali S."/>
        </authorList>
    </citation>
    <scope>NUCLEOTIDE SEQUENCE [LARGE SCALE GENOMIC DNA]</scope>
    <source>
        <strain evidence="2 3">MM109</strain>
    </source>
</reference>
<evidence type="ECO:0008006" key="4">
    <source>
        <dbReference type="Google" id="ProtNLM"/>
    </source>
</evidence>
<evidence type="ECO:0000313" key="2">
    <source>
        <dbReference type="EMBL" id="AVZ75789.1"/>
    </source>
</evidence>
<feature type="transmembrane region" description="Helical" evidence="1">
    <location>
        <begin position="21"/>
        <end position="41"/>
    </location>
</feature>
<dbReference type="KEGG" id="slk:SLUN_29850"/>
<dbReference type="EMBL" id="CP026304">
    <property type="protein sequence ID" value="AVZ75789.1"/>
    <property type="molecule type" value="Genomic_DNA"/>
</dbReference>
<dbReference type="OrthoDB" id="3561385at2"/>
<protein>
    <recommendedName>
        <fullName evidence="4">ABC3 transporter permease protein domain-containing protein</fullName>
    </recommendedName>
</protein>
<keyword evidence="1" id="KW-1133">Transmembrane helix</keyword>